<gene>
    <name evidence="1" type="ORF">ACFOET_03605</name>
</gene>
<sequence>MRRKTFYLLFFTMYAASCAKIEHKVIHEPAYLRVFNNLNFRVTIDNQHQTLSTLTMLINPEYGADGLPISAETVGDFLVTREPYAPPYPSHIGNALDVYNPEYPGKERVIAGPILNGFDLSSWAQIPSGQMRIAFYARPRSEVPFFELEARYRAALLIDTVLNLQAKEVYTMHVLQKDFNTKENGILLRQENFHKLALADSLLYINFYNMSAKGFWEASDGLKPANRNHFLGISGSANFFGIRDEMNVYYSLYDHRTTRPDPIAAHTNVFLTHLMRDTESPAVARYHPLPLFAGSHADAIQSFLLQSISLLAPQYDGTDIPNQSAQLYFTPYSYAHIVFSRHTGASNRDIPWNGWGSSLINNGIALPNLIVQTHSGVNNPRSFSTVNSLEVVNETVYLTTVQRVYDPPIY</sequence>
<accession>A0ABV7JIV6</accession>
<evidence type="ECO:0000313" key="2">
    <source>
        <dbReference type="Proteomes" id="UP001595526"/>
    </source>
</evidence>
<evidence type="ECO:0008006" key="3">
    <source>
        <dbReference type="Google" id="ProtNLM"/>
    </source>
</evidence>
<dbReference type="EMBL" id="JBHRTA010000009">
    <property type="protein sequence ID" value="MFC3196691.1"/>
    <property type="molecule type" value="Genomic_DNA"/>
</dbReference>
<dbReference type="Proteomes" id="UP001595526">
    <property type="component" value="Unassembled WGS sequence"/>
</dbReference>
<name>A0ABV7JIV6_9SPHI</name>
<dbReference type="RefSeq" id="WP_379019655.1">
    <property type="nucleotide sequence ID" value="NZ_JBHRTA010000009.1"/>
</dbReference>
<proteinExistence type="predicted"/>
<keyword evidence="2" id="KW-1185">Reference proteome</keyword>
<protein>
    <recommendedName>
        <fullName evidence="3">DUF4270 family protein</fullName>
    </recommendedName>
</protein>
<reference evidence="2" key="1">
    <citation type="journal article" date="2019" name="Int. J. Syst. Evol. Microbiol.">
        <title>The Global Catalogue of Microorganisms (GCM) 10K type strain sequencing project: providing services to taxonomists for standard genome sequencing and annotation.</title>
        <authorList>
            <consortium name="The Broad Institute Genomics Platform"/>
            <consortium name="The Broad Institute Genome Sequencing Center for Infectious Disease"/>
            <person name="Wu L."/>
            <person name="Ma J."/>
        </authorList>
    </citation>
    <scope>NUCLEOTIDE SEQUENCE [LARGE SCALE GENOMIC DNA]</scope>
    <source>
        <strain evidence="2">KCTC 52416</strain>
    </source>
</reference>
<comment type="caution">
    <text evidence="1">The sequence shown here is derived from an EMBL/GenBank/DDBJ whole genome shotgun (WGS) entry which is preliminary data.</text>
</comment>
<organism evidence="1 2">
    <name type="scientific">Parapedobacter deserti</name>
    <dbReference type="NCBI Taxonomy" id="1912957"/>
    <lineage>
        <taxon>Bacteria</taxon>
        <taxon>Pseudomonadati</taxon>
        <taxon>Bacteroidota</taxon>
        <taxon>Sphingobacteriia</taxon>
        <taxon>Sphingobacteriales</taxon>
        <taxon>Sphingobacteriaceae</taxon>
        <taxon>Parapedobacter</taxon>
    </lineage>
</organism>
<evidence type="ECO:0000313" key="1">
    <source>
        <dbReference type="EMBL" id="MFC3196691.1"/>
    </source>
</evidence>